<dbReference type="InterPro" id="IPR050418">
    <property type="entry name" value="D-iso_2-hydroxyacid_DH_PdxB"/>
</dbReference>
<dbReference type="GO" id="GO:0051287">
    <property type="term" value="F:NAD binding"/>
    <property type="evidence" value="ECO:0007669"/>
    <property type="project" value="InterPro"/>
</dbReference>
<name>A0A9N8E2V0_9STRA</name>
<dbReference type="EMBL" id="CAICTM010000469">
    <property type="protein sequence ID" value="CAB9511145.1"/>
    <property type="molecule type" value="Genomic_DNA"/>
</dbReference>
<dbReference type="Proteomes" id="UP001153069">
    <property type="component" value="Unassembled WGS sequence"/>
</dbReference>
<proteinExistence type="inferred from homology"/>
<feature type="domain" description="D-isomer specific 2-hydroxyacid dehydrogenase NAD-binding" evidence="6">
    <location>
        <begin position="170"/>
        <end position="331"/>
    </location>
</feature>
<evidence type="ECO:0000256" key="4">
    <source>
        <dbReference type="RuleBase" id="RU003719"/>
    </source>
</evidence>
<organism evidence="7 8">
    <name type="scientific">Seminavis robusta</name>
    <dbReference type="NCBI Taxonomy" id="568900"/>
    <lineage>
        <taxon>Eukaryota</taxon>
        <taxon>Sar</taxon>
        <taxon>Stramenopiles</taxon>
        <taxon>Ochrophyta</taxon>
        <taxon>Bacillariophyta</taxon>
        <taxon>Bacillariophyceae</taxon>
        <taxon>Bacillariophycidae</taxon>
        <taxon>Naviculales</taxon>
        <taxon>Naviculaceae</taxon>
        <taxon>Seminavis</taxon>
    </lineage>
</organism>
<evidence type="ECO:0000313" key="8">
    <source>
        <dbReference type="Proteomes" id="UP001153069"/>
    </source>
</evidence>
<comment type="similarity">
    <text evidence="1 4">Belongs to the D-isomer specific 2-hydroxyacid dehydrogenase family.</text>
</comment>
<keyword evidence="8" id="KW-1185">Reference proteome</keyword>
<sequence>MMVSSKVSLIATSTARRLFSSMSAAMEGRRPVALFLNASRLDYDNKLDFSRIQALCDFQRHDTDIVKDLDEMVSLVEKHQAEIVITKEMPVPEEAFRRFPDSVKLLCEAGTGYNNLPIQAARERNVPVCNCPTYSTDAVAHMAITYLMNFSVSMFDQQRMLWEDNRANFTGPFTLPLSEINGKTLGLVGGAGKIGTKVAQVGLALGMNVIISSRKPTLPEGHALSDNPRVTVCTSENVGTLLSQSDYVSLHTPLNDQTRGTFGRAQISQMKQSAFLINTSRGAVCNEEELIGCMKEKMIAGAGLDVTTTEPPPMDSELWNLPNVFLSPHTGWRRIETRQRLVTMTAENIEAYCQANNKEEAMINIVN</sequence>
<evidence type="ECO:0000313" key="7">
    <source>
        <dbReference type="EMBL" id="CAB9511145.1"/>
    </source>
</evidence>
<dbReference type="SUPFAM" id="SSF51735">
    <property type="entry name" value="NAD(P)-binding Rossmann-fold domains"/>
    <property type="match status" value="1"/>
</dbReference>
<evidence type="ECO:0000256" key="2">
    <source>
        <dbReference type="ARBA" id="ARBA00023002"/>
    </source>
</evidence>
<dbReference type="InterPro" id="IPR006140">
    <property type="entry name" value="D-isomer_DH_NAD-bd"/>
</dbReference>
<dbReference type="Pfam" id="PF00389">
    <property type="entry name" value="2-Hacid_dh"/>
    <property type="match status" value="1"/>
</dbReference>
<dbReference type="SUPFAM" id="SSF52283">
    <property type="entry name" value="Formate/glycerate dehydrogenase catalytic domain-like"/>
    <property type="match status" value="1"/>
</dbReference>
<dbReference type="Gene3D" id="3.40.50.720">
    <property type="entry name" value="NAD(P)-binding Rossmann-like Domain"/>
    <property type="match status" value="2"/>
</dbReference>
<dbReference type="InterPro" id="IPR006139">
    <property type="entry name" value="D-isomer_2_OHA_DH_cat_dom"/>
</dbReference>
<dbReference type="OrthoDB" id="9991913at2759"/>
<dbReference type="PANTHER" id="PTHR43761">
    <property type="entry name" value="D-ISOMER SPECIFIC 2-HYDROXYACID DEHYDROGENASE FAMILY PROTEIN (AFU_ORTHOLOGUE AFUA_1G13630)"/>
    <property type="match status" value="1"/>
</dbReference>
<keyword evidence="3" id="KW-0520">NAD</keyword>
<dbReference type="PROSITE" id="PS00671">
    <property type="entry name" value="D_2_HYDROXYACID_DH_3"/>
    <property type="match status" value="1"/>
</dbReference>
<comment type="caution">
    <text evidence="7">The sequence shown here is derived from an EMBL/GenBank/DDBJ whole genome shotgun (WGS) entry which is preliminary data.</text>
</comment>
<keyword evidence="2 4" id="KW-0560">Oxidoreductase</keyword>
<feature type="domain" description="D-isomer specific 2-hydroxyacid dehydrogenase catalytic" evidence="5">
    <location>
        <begin position="59"/>
        <end position="359"/>
    </location>
</feature>
<accession>A0A9N8E2V0</accession>
<reference evidence="7" key="1">
    <citation type="submission" date="2020-06" db="EMBL/GenBank/DDBJ databases">
        <authorList>
            <consortium name="Plant Systems Biology data submission"/>
        </authorList>
    </citation>
    <scope>NUCLEOTIDE SEQUENCE</scope>
    <source>
        <strain evidence="7">D6</strain>
    </source>
</reference>
<dbReference type="GO" id="GO:0016616">
    <property type="term" value="F:oxidoreductase activity, acting on the CH-OH group of donors, NAD or NADP as acceptor"/>
    <property type="evidence" value="ECO:0007669"/>
    <property type="project" value="InterPro"/>
</dbReference>
<dbReference type="PANTHER" id="PTHR43761:SF1">
    <property type="entry name" value="D-ISOMER SPECIFIC 2-HYDROXYACID DEHYDROGENASE CATALYTIC DOMAIN-CONTAINING PROTEIN-RELATED"/>
    <property type="match status" value="1"/>
</dbReference>
<dbReference type="InterPro" id="IPR029753">
    <property type="entry name" value="D-isomer_DH_CS"/>
</dbReference>
<dbReference type="InterPro" id="IPR036291">
    <property type="entry name" value="NAD(P)-bd_dom_sf"/>
</dbReference>
<dbReference type="AlphaFoldDB" id="A0A9N8E2V0"/>
<protein>
    <submittedName>
        <fullName evidence="7">Glyoxylate/hydroxypyruvate reductase B</fullName>
    </submittedName>
</protein>
<evidence type="ECO:0000256" key="1">
    <source>
        <dbReference type="ARBA" id="ARBA00005854"/>
    </source>
</evidence>
<dbReference type="Pfam" id="PF02826">
    <property type="entry name" value="2-Hacid_dh_C"/>
    <property type="match status" value="1"/>
</dbReference>
<evidence type="ECO:0000256" key="3">
    <source>
        <dbReference type="ARBA" id="ARBA00023027"/>
    </source>
</evidence>
<evidence type="ECO:0000259" key="5">
    <source>
        <dbReference type="Pfam" id="PF00389"/>
    </source>
</evidence>
<evidence type="ECO:0000259" key="6">
    <source>
        <dbReference type="Pfam" id="PF02826"/>
    </source>
</evidence>
<gene>
    <name evidence="7" type="ORF">SEMRO_470_G149530.1</name>
</gene>